<dbReference type="Pfam" id="PF00622">
    <property type="entry name" value="SPRY"/>
    <property type="match status" value="1"/>
</dbReference>
<dbReference type="InterPro" id="IPR013320">
    <property type="entry name" value="ConA-like_dom_sf"/>
</dbReference>
<dbReference type="FunFam" id="3.40.50.300:FF:000210">
    <property type="entry name" value="Si:dkey-16p6.1"/>
    <property type="match status" value="1"/>
</dbReference>
<evidence type="ECO:0000313" key="10">
    <source>
        <dbReference type="Ensembl" id="ENSPNAP00000006044.2"/>
    </source>
</evidence>
<reference evidence="10" key="3">
    <citation type="submission" date="2025-09" db="UniProtKB">
        <authorList>
            <consortium name="Ensembl"/>
        </authorList>
    </citation>
    <scope>IDENTIFICATION</scope>
</reference>
<dbReference type="PROSITE" id="PS50837">
    <property type="entry name" value="NACHT"/>
    <property type="match status" value="1"/>
</dbReference>
<reference evidence="10" key="2">
    <citation type="submission" date="2025-08" db="UniProtKB">
        <authorList>
            <consortium name="Ensembl"/>
        </authorList>
    </citation>
    <scope>IDENTIFICATION</scope>
</reference>
<dbReference type="InterPro" id="IPR032675">
    <property type="entry name" value="LRR_dom_sf"/>
</dbReference>
<name>A0A3B4C662_PYGNA</name>
<evidence type="ECO:0000256" key="6">
    <source>
        <dbReference type="ARBA" id="ARBA00022840"/>
    </source>
</evidence>
<dbReference type="OMA" id="GILCEHE"/>
<dbReference type="Pfam" id="PF05729">
    <property type="entry name" value="NACHT"/>
    <property type="match status" value="1"/>
</dbReference>
<dbReference type="PANTHER" id="PTHR24106">
    <property type="entry name" value="NACHT, LRR AND CARD DOMAINS-CONTAINING"/>
    <property type="match status" value="1"/>
</dbReference>
<dbReference type="InterPro" id="IPR006553">
    <property type="entry name" value="Leu-rich_rpt_Cys-con_subtyp"/>
</dbReference>
<feature type="region of interest" description="Disordered" evidence="7">
    <location>
        <begin position="9"/>
        <end position="40"/>
    </location>
</feature>
<dbReference type="InterPro" id="IPR007111">
    <property type="entry name" value="NACHT_NTPase"/>
</dbReference>
<dbReference type="InterPro" id="IPR003877">
    <property type="entry name" value="SPRY_dom"/>
</dbReference>
<dbReference type="RefSeq" id="XP_017579907.1">
    <property type="nucleotide sequence ID" value="XM_017724418.2"/>
</dbReference>
<dbReference type="InterPro" id="IPR051261">
    <property type="entry name" value="NLR"/>
</dbReference>
<proteinExistence type="predicted"/>
<dbReference type="GeneTree" id="ENSGT01150000286911"/>
<dbReference type="Proteomes" id="UP001501920">
    <property type="component" value="Chromosome 12"/>
</dbReference>
<evidence type="ECO:0008006" key="12">
    <source>
        <dbReference type="Google" id="ProtNLM"/>
    </source>
</evidence>
<dbReference type="SUPFAM" id="SSF52047">
    <property type="entry name" value="RNI-like"/>
    <property type="match status" value="1"/>
</dbReference>
<dbReference type="Gene3D" id="3.40.50.300">
    <property type="entry name" value="P-loop containing nucleotide triphosphate hydrolases"/>
    <property type="match status" value="1"/>
</dbReference>
<feature type="region of interest" description="Disordered" evidence="7">
    <location>
        <begin position="61"/>
        <end position="93"/>
    </location>
</feature>
<dbReference type="InterPro" id="IPR041075">
    <property type="entry name" value="NOD1/2_WH"/>
</dbReference>
<dbReference type="SMART" id="SM00589">
    <property type="entry name" value="PRY"/>
    <property type="match status" value="1"/>
</dbReference>
<dbReference type="Pfam" id="PF17776">
    <property type="entry name" value="NLRC4_HD2"/>
    <property type="match status" value="1"/>
</dbReference>
<evidence type="ECO:0000256" key="1">
    <source>
        <dbReference type="ARBA" id="ARBA00004496"/>
    </source>
</evidence>
<evidence type="ECO:0000313" key="11">
    <source>
        <dbReference type="Proteomes" id="UP001501920"/>
    </source>
</evidence>
<dbReference type="GO" id="GO:0005524">
    <property type="term" value="F:ATP binding"/>
    <property type="evidence" value="ECO:0007669"/>
    <property type="project" value="UniProtKB-KW"/>
</dbReference>
<evidence type="ECO:0000259" key="9">
    <source>
        <dbReference type="PROSITE" id="PS50837"/>
    </source>
</evidence>
<protein>
    <recommendedName>
        <fullName evidence="12">B30.2/SPRY domain-containing protein</fullName>
    </recommendedName>
</protein>
<evidence type="ECO:0000256" key="3">
    <source>
        <dbReference type="ARBA" id="ARBA00022614"/>
    </source>
</evidence>
<organism evidence="10 11">
    <name type="scientific">Pygocentrus nattereri</name>
    <name type="common">Red-bellied piranha</name>
    <dbReference type="NCBI Taxonomy" id="42514"/>
    <lineage>
        <taxon>Eukaryota</taxon>
        <taxon>Metazoa</taxon>
        <taxon>Chordata</taxon>
        <taxon>Craniata</taxon>
        <taxon>Vertebrata</taxon>
        <taxon>Euteleostomi</taxon>
        <taxon>Actinopterygii</taxon>
        <taxon>Neopterygii</taxon>
        <taxon>Teleostei</taxon>
        <taxon>Ostariophysi</taxon>
        <taxon>Characiformes</taxon>
        <taxon>Characoidei</taxon>
        <taxon>Pygocentrus</taxon>
    </lineage>
</organism>
<feature type="domain" description="NACHT" evidence="9">
    <location>
        <begin position="185"/>
        <end position="320"/>
    </location>
</feature>
<dbReference type="Pfam" id="PF17779">
    <property type="entry name" value="WHD_NOD2"/>
    <property type="match status" value="1"/>
</dbReference>
<dbReference type="AlphaFoldDB" id="A0A3B4C662"/>
<keyword evidence="4" id="KW-0677">Repeat</keyword>
<dbReference type="InterPro" id="IPR043136">
    <property type="entry name" value="B30.2/SPRY_sf"/>
</dbReference>
<dbReference type="SMART" id="SM00449">
    <property type="entry name" value="SPRY"/>
    <property type="match status" value="1"/>
</dbReference>
<comment type="subcellular location">
    <subcellularLocation>
        <location evidence="1">Cytoplasm</location>
    </subcellularLocation>
</comment>
<feature type="compositionally biased region" description="Low complexity" evidence="7">
    <location>
        <begin position="76"/>
        <end position="86"/>
    </location>
</feature>
<dbReference type="FunFam" id="2.60.120.920:FF:000037">
    <property type="entry name" value="Si:dkey-191j3.2"/>
    <property type="match status" value="1"/>
</dbReference>
<keyword evidence="3" id="KW-0433">Leucine-rich repeat</keyword>
<dbReference type="GO" id="GO:0005737">
    <property type="term" value="C:cytoplasm"/>
    <property type="evidence" value="ECO:0007669"/>
    <property type="project" value="UniProtKB-SubCell"/>
</dbReference>
<dbReference type="InterPro" id="IPR001870">
    <property type="entry name" value="B30.2/SPRY"/>
</dbReference>
<dbReference type="Pfam" id="PF13765">
    <property type="entry name" value="PRY"/>
    <property type="match status" value="1"/>
</dbReference>
<dbReference type="SUPFAM" id="SSF49899">
    <property type="entry name" value="Concanavalin A-like lectins/glucanases"/>
    <property type="match status" value="1"/>
</dbReference>
<keyword evidence="2" id="KW-0963">Cytoplasm</keyword>
<keyword evidence="11" id="KW-1185">Reference proteome</keyword>
<dbReference type="InterPro" id="IPR003879">
    <property type="entry name" value="Butyrophylin_SPRY"/>
</dbReference>
<dbReference type="PRINTS" id="PR01407">
    <property type="entry name" value="BUTYPHLNCDUF"/>
</dbReference>
<dbReference type="SMART" id="SM00367">
    <property type="entry name" value="LRR_CC"/>
    <property type="match status" value="5"/>
</dbReference>
<accession>A0A3B4C662</accession>
<evidence type="ECO:0000256" key="7">
    <source>
        <dbReference type="SAM" id="MobiDB-lite"/>
    </source>
</evidence>
<dbReference type="GeneID" id="108443647"/>
<dbReference type="Gene3D" id="3.80.10.10">
    <property type="entry name" value="Ribonuclease Inhibitor"/>
    <property type="match status" value="2"/>
</dbReference>
<dbReference type="InterPro" id="IPR027417">
    <property type="entry name" value="P-loop_NTPase"/>
</dbReference>
<dbReference type="SMART" id="SM00368">
    <property type="entry name" value="LRR_RI"/>
    <property type="match status" value="11"/>
</dbReference>
<feature type="domain" description="B30.2/SPRY" evidence="8">
    <location>
        <begin position="1035"/>
        <end position="1223"/>
    </location>
</feature>
<evidence type="ECO:0000259" key="8">
    <source>
        <dbReference type="PROSITE" id="PS50188"/>
    </source>
</evidence>
<sequence>MANYLKVMQDITDKQDQTSRVQTTRSQNEPVQTSTGGTVNAPLLHGSVFHGTVNINIGADTKHRGGERIEEITGKSTTASSTASQTRDSVRPLTAEDQQHCIQLKSTLWQLYESVLIGNSQTGRAKFLEDIYTDLIVVQNQSGGVINEHEVMQMEMSSSRPAGDEISLKCSDLFKVQPGTKKRNRKVLTMGIAGVGKTVSVHKFILDWTKGEENQDISFIFPLPFRELNLKKDKEFSLIDLLNHCFFSSKTGLKSLPEDDGKVLFIFDGLDECRFPLCFEDGEEVKDINEKTSVGSLITNLINRNLLPFALIWITCRPAAAPLIPRDYINLVTEVRGFSDEQKEAYFRKYCNQDMAVKIVSHIKKSRSLYIMCQIPVFCWISASVLQPLMVQESNQEIPTTLTGMYISFLLQQKNLMKKKYSEKTRTVNAERIILKLGELAFCNLESGSLNFYEDDLKKCGIDVRDGTVFSGVCTQIFSQQEGVSERNIFSFVHLSVQESLAALYVHHSYCNKKMNAFKKERFWNKLGWMNKRITDLHKCAVKRALQSENGHLDLFLRFLLGLSLEDGQHVITELLPNLKIRAESVRDTADYIKMKLNEEISSDRSLNLLHCLIELKDNSLTSEIQKHLNSGDLSTQKLSSTQWSALVFVLLMSEETREKFELKKYKPSEEGLTRLLPVVKNTRRALLASCNLGIKACESLESVLTLETSSLKELDISHNDLQDSGVEVLSAGLKRSHCQLEILRLASCNLGITACESLESVLTLETSSLKELDISSNDLPDSGVEVLSAGLKSSHCQLEILRLASCNLGITACESLESVLTLETSSLKELDISSNDLPDSGVEVLSAGLKSSHCQLEILRLASCNLGIKACESLESVLTLETSSLKELDISNNDLQDSGVEVLFAGLKSSHCQLEILRLASCNLGIKACESLESVLTPETTSLKELDISHNDLQDSGVEVLSAGLKSSHCQLEILRLSGCMITEKGCSSLASALSSNPSHLKELDLAYNHPGQSGVKLLSARLDDLHCSLNTLRLEHAGEIRIQPGPRKYSCEFTLDPNTAHRELTLSDGNRKVERVGFHSYPDHPERFDWCCQVLCRESLTGRCYWEAEWSGTVYIAVTYKSIRRKGDREDCEFGWSEKSWSLFCSDDSYSVRHNNNETKLSARPSSERVGVYVDCPAGSLSFYSVSDDQTLTHLHTFSTTFTEPLCAGFTVGSDSSVCLK</sequence>
<dbReference type="SMART" id="SM01288">
    <property type="entry name" value="FISNA"/>
    <property type="match status" value="1"/>
</dbReference>
<evidence type="ECO:0000256" key="2">
    <source>
        <dbReference type="ARBA" id="ARBA00022490"/>
    </source>
</evidence>
<dbReference type="InterPro" id="IPR001611">
    <property type="entry name" value="Leu-rich_rpt"/>
</dbReference>
<dbReference type="InterPro" id="IPR041267">
    <property type="entry name" value="NLRP_HD2"/>
</dbReference>
<evidence type="ECO:0000256" key="5">
    <source>
        <dbReference type="ARBA" id="ARBA00022741"/>
    </source>
</evidence>
<dbReference type="InterPro" id="IPR029495">
    <property type="entry name" value="NACHT-assoc"/>
</dbReference>
<keyword evidence="6" id="KW-0067">ATP-binding</keyword>
<dbReference type="InterPro" id="IPR006574">
    <property type="entry name" value="PRY"/>
</dbReference>
<dbReference type="Gene3D" id="2.60.120.920">
    <property type="match status" value="1"/>
</dbReference>
<dbReference type="Ensembl" id="ENSPNAT00000004243.2">
    <property type="protein sequence ID" value="ENSPNAP00000006044.2"/>
    <property type="gene ID" value="ENSPNAG00000011487.2"/>
</dbReference>
<reference evidence="10 11" key="1">
    <citation type="submission" date="2020-10" db="EMBL/GenBank/DDBJ databases">
        <title>Pygocentrus nattereri (red-bellied piranha) genome, fPygNat1, primary haplotype.</title>
        <authorList>
            <person name="Myers G."/>
            <person name="Meyer A."/>
            <person name="Karagic N."/>
            <person name="Pippel M."/>
            <person name="Winkler S."/>
            <person name="Tracey A."/>
            <person name="Wood J."/>
            <person name="Formenti G."/>
            <person name="Howe K."/>
            <person name="Fedrigo O."/>
            <person name="Jarvis E.D."/>
        </authorList>
    </citation>
    <scope>NUCLEOTIDE SEQUENCE [LARGE SCALE GENOMIC DNA]</scope>
</reference>
<dbReference type="PROSITE" id="PS50188">
    <property type="entry name" value="B302_SPRY"/>
    <property type="match status" value="1"/>
</dbReference>
<dbReference type="Pfam" id="PF13516">
    <property type="entry name" value="LRR_6"/>
    <property type="match status" value="5"/>
</dbReference>
<feature type="compositionally biased region" description="Polar residues" evidence="7">
    <location>
        <begin position="18"/>
        <end position="38"/>
    </location>
</feature>
<evidence type="ECO:0000256" key="4">
    <source>
        <dbReference type="ARBA" id="ARBA00022737"/>
    </source>
</evidence>
<dbReference type="Pfam" id="PF14484">
    <property type="entry name" value="FISNA"/>
    <property type="match status" value="1"/>
</dbReference>
<dbReference type="CDD" id="cd16040">
    <property type="entry name" value="SPRY_PRY_SNTX"/>
    <property type="match status" value="1"/>
</dbReference>
<feature type="compositionally biased region" description="Basic and acidic residues" evidence="7">
    <location>
        <begin position="61"/>
        <end position="73"/>
    </location>
</feature>
<keyword evidence="5" id="KW-0547">Nucleotide-binding</keyword>